<dbReference type="Proteomes" id="UP000515856">
    <property type="component" value="Chromosome"/>
</dbReference>
<dbReference type="EMBL" id="CP060636">
    <property type="protein sequence ID" value="QNM12404.1"/>
    <property type="molecule type" value="Genomic_DNA"/>
</dbReference>
<dbReference type="RefSeq" id="WP_118667118.1">
    <property type="nucleotide sequence ID" value="NZ_CP060636.1"/>
</dbReference>
<keyword evidence="2" id="KW-1185">Reference proteome</keyword>
<dbReference type="InterPro" id="IPR038559">
    <property type="entry name" value="XkdN-like_sf"/>
</dbReference>
<accession>A0A7G9GNM2</accession>
<sequence length="148" mass="16672">MANKANKANEEIEVNENKAGSLEEFLLNNPVDLVDEVKISDRIPFTFKIKAMDADLYEALQKRYTKTYRKGKITYDSMGFNIGMIIESCVSPNFKAADFVKKAGVISPEEAVKKLLRPGEIINLATFIQELSGFDKDTEELKDEVKNS</sequence>
<dbReference type="Gene3D" id="3.30.2220.30">
    <property type="match status" value="1"/>
</dbReference>
<reference evidence="1 2" key="1">
    <citation type="submission" date="2020-08" db="EMBL/GenBank/DDBJ databases">
        <authorList>
            <person name="Liu C."/>
            <person name="Sun Q."/>
        </authorList>
    </citation>
    <scope>NUCLEOTIDE SEQUENCE [LARGE SCALE GENOMIC DNA]</scope>
    <source>
        <strain evidence="1 2">NSJ-61</strain>
    </source>
</reference>
<dbReference type="AlphaFoldDB" id="A0A7G9GNM2"/>
<dbReference type="KEGG" id="ehn:H9Q80_00160"/>
<proteinExistence type="predicted"/>
<dbReference type="InterPro" id="IPR014986">
    <property type="entry name" value="XkdN-like"/>
</dbReference>
<organism evidence="1 2">
    <name type="scientific">[Eubacterium] hominis</name>
    <dbReference type="NCBI Taxonomy" id="2764325"/>
    <lineage>
        <taxon>Bacteria</taxon>
        <taxon>Bacillati</taxon>
        <taxon>Bacillota</taxon>
        <taxon>Erysipelotrichia</taxon>
        <taxon>Erysipelotrichales</taxon>
        <taxon>Erysipelotrichaceae</taxon>
        <taxon>Amedibacillus</taxon>
    </lineage>
</organism>
<name>A0A7G9GNM2_9FIRM</name>
<gene>
    <name evidence="1" type="ORF">H9Q80_00160</name>
</gene>
<dbReference type="Pfam" id="PF08890">
    <property type="entry name" value="Phage_TAC_5"/>
    <property type="match status" value="1"/>
</dbReference>
<protein>
    <submittedName>
        <fullName evidence="1">XkdN-like protein</fullName>
    </submittedName>
</protein>
<evidence type="ECO:0000313" key="2">
    <source>
        <dbReference type="Proteomes" id="UP000515856"/>
    </source>
</evidence>
<evidence type="ECO:0000313" key="1">
    <source>
        <dbReference type="EMBL" id="QNM12404.1"/>
    </source>
</evidence>